<sequence>MGSGLLDLEKHFSFYGAYHSNKVNIWIHVVFVWPIVFTAMMWLAYTKPLAPQLPVMASLPFHEFMVLNYTFVFAAVYALFYISLDPRAGSLAAFLVLACWVGANAAAQSLPFVSGRNLILVTQGVCWTSQFIGHGVFEKRAPALLDNIVQAFLMAPFFVLLEVLQSTFHYEPYPGFSKSVESKVNESIAKFRASKKKKNLAD</sequence>
<evidence type="ECO:0000313" key="2">
    <source>
        <dbReference type="EMBL" id="CAK9205543.1"/>
    </source>
</evidence>
<gene>
    <name evidence="2" type="ORF">CSSPTR1EN2_LOCUS7901</name>
</gene>
<dbReference type="PANTHER" id="PTHR28026">
    <property type="entry name" value="DUF962 DOMAIN PROTEIN (AFU_ORTHOLOGUE AFUA_8G05310)"/>
    <property type="match status" value="1"/>
</dbReference>
<protein>
    <recommendedName>
        <fullName evidence="4">DUF962 domain-containing protein</fullName>
    </recommendedName>
</protein>
<evidence type="ECO:0008006" key="4">
    <source>
        <dbReference type="Google" id="ProtNLM"/>
    </source>
</evidence>
<keyword evidence="1" id="KW-0472">Membrane</keyword>
<keyword evidence="1" id="KW-0812">Transmembrane</keyword>
<feature type="transmembrane region" description="Helical" evidence="1">
    <location>
        <begin position="88"/>
        <end position="106"/>
    </location>
</feature>
<dbReference type="InterPro" id="IPR009305">
    <property type="entry name" value="Mpo1-like"/>
</dbReference>
<organism evidence="2 3">
    <name type="scientific">Sphagnum troendelagicum</name>
    <dbReference type="NCBI Taxonomy" id="128251"/>
    <lineage>
        <taxon>Eukaryota</taxon>
        <taxon>Viridiplantae</taxon>
        <taxon>Streptophyta</taxon>
        <taxon>Embryophyta</taxon>
        <taxon>Bryophyta</taxon>
        <taxon>Sphagnophytina</taxon>
        <taxon>Sphagnopsida</taxon>
        <taxon>Sphagnales</taxon>
        <taxon>Sphagnaceae</taxon>
        <taxon>Sphagnum</taxon>
    </lineage>
</organism>
<accession>A0ABP0TUM9</accession>
<dbReference type="EMBL" id="OZ019907">
    <property type="protein sequence ID" value="CAK9205543.1"/>
    <property type="molecule type" value="Genomic_DNA"/>
</dbReference>
<dbReference type="PANTHER" id="PTHR28026:SF9">
    <property type="entry name" value="2-HYDROXY-PALMITIC ACID DIOXYGENASE MPO1"/>
    <property type="match status" value="1"/>
</dbReference>
<feature type="transmembrane region" description="Helical" evidence="1">
    <location>
        <begin position="25"/>
        <end position="45"/>
    </location>
</feature>
<feature type="transmembrane region" description="Helical" evidence="1">
    <location>
        <begin position="66"/>
        <end position="82"/>
    </location>
</feature>
<dbReference type="Pfam" id="PF06127">
    <property type="entry name" value="Mpo1-like"/>
    <property type="match status" value="1"/>
</dbReference>
<proteinExistence type="predicted"/>
<keyword evidence="3" id="KW-1185">Reference proteome</keyword>
<evidence type="ECO:0000256" key="1">
    <source>
        <dbReference type="SAM" id="Phobius"/>
    </source>
</evidence>
<name>A0ABP0TUM9_9BRYO</name>
<keyword evidence="1" id="KW-1133">Transmembrane helix</keyword>
<dbReference type="Proteomes" id="UP001497512">
    <property type="component" value="Chromosome 15"/>
</dbReference>
<reference evidence="2" key="1">
    <citation type="submission" date="2024-02" db="EMBL/GenBank/DDBJ databases">
        <authorList>
            <consortium name="ELIXIR-Norway"/>
            <consortium name="Elixir Norway"/>
        </authorList>
    </citation>
    <scope>NUCLEOTIDE SEQUENCE</scope>
</reference>
<evidence type="ECO:0000313" key="3">
    <source>
        <dbReference type="Proteomes" id="UP001497512"/>
    </source>
</evidence>